<accession>B8JF96</accession>
<dbReference type="AlphaFoldDB" id="B8JF96"/>
<organism evidence="1 2">
    <name type="scientific">Anaeromyxobacter dehalogenans (strain ATCC BAA-258 / DSM 21875 / 2CP-1)</name>
    <dbReference type="NCBI Taxonomy" id="455488"/>
    <lineage>
        <taxon>Bacteria</taxon>
        <taxon>Pseudomonadati</taxon>
        <taxon>Myxococcota</taxon>
        <taxon>Myxococcia</taxon>
        <taxon>Myxococcales</taxon>
        <taxon>Cystobacterineae</taxon>
        <taxon>Anaeromyxobacteraceae</taxon>
        <taxon>Anaeromyxobacter</taxon>
    </lineage>
</organism>
<dbReference type="Proteomes" id="UP000007089">
    <property type="component" value="Chromosome"/>
</dbReference>
<dbReference type="HOGENOM" id="CLU_1840945_0_0_7"/>
<evidence type="ECO:0000313" key="1">
    <source>
        <dbReference type="EMBL" id="ACL64453.1"/>
    </source>
</evidence>
<evidence type="ECO:0000313" key="2">
    <source>
        <dbReference type="Proteomes" id="UP000007089"/>
    </source>
</evidence>
<gene>
    <name evidence="1" type="ordered locus">A2cp1_1106</name>
</gene>
<keyword evidence="2" id="KW-1185">Reference proteome</keyword>
<name>B8JF96_ANAD2</name>
<protein>
    <submittedName>
        <fullName evidence="1">Uncharacterized protein</fullName>
    </submittedName>
</protein>
<proteinExistence type="predicted"/>
<dbReference type="KEGG" id="acp:A2cp1_1106"/>
<sequence length="139" mass="15489">MMHSIRLESNNPLRGVWSVSKPDEHYSVQLIEPLSKSEGIFASADLWSIVVALQSLGLVEWARDKSFDSLWTYLRNSVHALGRKPLAKIHIASGIDEQALQVEIVGLSPDLVSRAEVSVRRALVDGRAEQEIHIRIGPQ</sequence>
<reference evidence="1" key="1">
    <citation type="submission" date="2009-01" db="EMBL/GenBank/DDBJ databases">
        <title>Complete sequence of Anaeromyxobacter dehalogenans 2CP-1.</title>
        <authorList>
            <consortium name="US DOE Joint Genome Institute"/>
            <person name="Lucas S."/>
            <person name="Copeland A."/>
            <person name="Lapidus A."/>
            <person name="Glavina del Rio T."/>
            <person name="Dalin E."/>
            <person name="Tice H."/>
            <person name="Bruce D."/>
            <person name="Goodwin L."/>
            <person name="Pitluck S."/>
            <person name="Saunders E."/>
            <person name="Brettin T."/>
            <person name="Detter J.C."/>
            <person name="Han C."/>
            <person name="Larimer F."/>
            <person name="Land M."/>
            <person name="Hauser L."/>
            <person name="Kyrpides N."/>
            <person name="Ovchinnikova G."/>
            <person name="Beliaev A.S."/>
            <person name="Richardson P."/>
        </authorList>
    </citation>
    <scope>NUCLEOTIDE SEQUENCE</scope>
    <source>
        <strain evidence="1">2CP-1</strain>
    </source>
</reference>
<dbReference type="EMBL" id="CP001359">
    <property type="protein sequence ID" value="ACL64453.1"/>
    <property type="molecule type" value="Genomic_DNA"/>
</dbReference>